<dbReference type="Pfam" id="PF12919">
    <property type="entry name" value="TcdA_TcdB"/>
    <property type="match status" value="1"/>
</dbReference>
<dbReference type="GO" id="GO:0016757">
    <property type="term" value="F:glycosyltransferase activity"/>
    <property type="evidence" value="ECO:0007669"/>
    <property type="project" value="InterPro"/>
</dbReference>
<dbReference type="EMBL" id="CP021659">
    <property type="protein sequence ID" value="AWK13248.1"/>
    <property type="molecule type" value="Genomic_DNA"/>
</dbReference>
<dbReference type="InterPro" id="IPR024770">
    <property type="entry name" value="TcdA/TcdB_cat"/>
</dbReference>
<dbReference type="InterPro" id="IPR029044">
    <property type="entry name" value="Nucleotide-diphossugar_trans"/>
</dbReference>
<dbReference type="Gene3D" id="3.90.550.20">
    <property type="match status" value="1"/>
</dbReference>
<name>A0A2Y9CK89_9GAMM</name>
<evidence type="ECO:0000313" key="3">
    <source>
        <dbReference type="Proteomes" id="UP000261875"/>
    </source>
</evidence>
<dbReference type="RefSeq" id="WP_083429570.1">
    <property type="nucleotide sequence ID" value="NZ_CP021659.1"/>
</dbReference>
<accession>A0A2Y9CK89</accession>
<sequence>MWDNNYYSFQAALTQLKKDNPHTFIYVGNIDQIHNRQKEPQLYIKELALRGNIIAANDILRLLILKKQGVVCLDTDVLYMNDIIITSYILKIRY</sequence>
<dbReference type="OrthoDB" id="5489595at2"/>
<dbReference type="KEGG" id="fsm:CCS41_00050"/>
<dbReference type="Proteomes" id="UP000261875">
    <property type="component" value="Chromosome"/>
</dbReference>
<dbReference type="AlphaFoldDB" id="A0A2Y9CK89"/>
<proteinExistence type="predicted"/>
<gene>
    <name evidence="2" type="ORF">CCS41_00050</name>
</gene>
<evidence type="ECO:0000313" key="2">
    <source>
        <dbReference type="EMBL" id="AWK13248.1"/>
    </source>
</evidence>
<reference evidence="2 3" key="1">
    <citation type="submission" date="2017-05" db="EMBL/GenBank/DDBJ databases">
        <title>Genome sequence of Candidatus Fukatsuia symbiotica and Candidatus Hamiltonella defensa from Acyrthosiphon pisum strain 5D.</title>
        <authorList>
            <person name="Patel V.A."/>
            <person name="Chevignon G."/>
            <person name="Russell J.A."/>
            <person name="Oliver K.M."/>
        </authorList>
    </citation>
    <scope>NUCLEOTIDE SEQUENCE [LARGE SCALE GENOMIC DNA]</scope>
    <source>
        <strain evidence="2 3">5D</strain>
    </source>
</reference>
<organism evidence="2 3">
    <name type="scientific">Candidatus Fukatsuia symbiotica</name>
    <dbReference type="NCBI Taxonomy" id="1878942"/>
    <lineage>
        <taxon>Bacteria</taxon>
        <taxon>Pseudomonadati</taxon>
        <taxon>Pseudomonadota</taxon>
        <taxon>Gammaproteobacteria</taxon>
        <taxon>Enterobacterales</taxon>
        <taxon>Yersiniaceae</taxon>
        <taxon>Candidatus Fukatsuia</taxon>
    </lineage>
</organism>
<protein>
    <recommendedName>
        <fullName evidence="1">GT44 domain-containing protein</fullName>
    </recommendedName>
</protein>
<evidence type="ECO:0000259" key="1">
    <source>
        <dbReference type="Pfam" id="PF12919"/>
    </source>
</evidence>
<feature type="domain" description="GT44" evidence="1">
    <location>
        <begin position="14"/>
        <end position="78"/>
    </location>
</feature>
<keyword evidence="3" id="KW-1185">Reference proteome</keyword>
<dbReference type="SUPFAM" id="SSF53448">
    <property type="entry name" value="Nucleotide-diphospho-sugar transferases"/>
    <property type="match status" value="1"/>
</dbReference>